<name>A0ABS6FSK4_9BACL</name>
<dbReference type="RefSeq" id="WP_216479777.1">
    <property type="nucleotide sequence ID" value="NZ_JAHLQJ010000013.1"/>
</dbReference>
<dbReference type="PANTHER" id="PTHR33516:SF2">
    <property type="entry name" value="LEXA REPRESSOR-RELATED"/>
    <property type="match status" value="1"/>
</dbReference>
<protein>
    <recommendedName>
        <fullName evidence="1">LexA repressor DNA-binding domain-containing protein</fullName>
    </recommendedName>
</protein>
<dbReference type="InterPro" id="IPR050077">
    <property type="entry name" value="LexA_repressor"/>
</dbReference>
<evidence type="ECO:0000259" key="1">
    <source>
        <dbReference type="Pfam" id="PF01726"/>
    </source>
</evidence>
<dbReference type="EMBL" id="JAHLQJ010000013">
    <property type="protein sequence ID" value="MBU5673224.1"/>
    <property type="molecule type" value="Genomic_DNA"/>
</dbReference>
<accession>A0ABS6FSK4</accession>
<feature type="domain" description="LexA repressor DNA-binding" evidence="1">
    <location>
        <begin position="4"/>
        <end position="60"/>
    </location>
</feature>
<evidence type="ECO:0000313" key="2">
    <source>
        <dbReference type="EMBL" id="MBU5673224.1"/>
    </source>
</evidence>
<proteinExistence type="predicted"/>
<evidence type="ECO:0000313" key="3">
    <source>
        <dbReference type="Proteomes" id="UP000743001"/>
    </source>
</evidence>
<sequence length="121" mass="13139">MTNKPLTRRQVEALDFIKSFVVRKGYPPSVRELAGGLNLQSSSTAYCILEQLALKGYVKKGSNPRELQIMGAETMADKDAEIARLREALERIAGMEIIGSSAISMKSIACRALEPIGGKAL</sequence>
<reference evidence="2 3" key="1">
    <citation type="submission" date="2021-06" db="EMBL/GenBank/DDBJ databases">
        <authorList>
            <person name="Sun Q."/>
            <person name="Li D."/>
        </authorList>
    </citation>
    <scope>NUCLEOTIDE SEQUENCE [LARGE SCALE GENOMIC DNA]</scope>
    <source>
        <strain evidence="2 3">MSJ-6</strain>
    </source>
</reference>
<organism evidence="2 3">
    <name type="scientific">Paenibacillus brevis</name>
    <dbReference type="NCBI Taxonomy" id="2841508"/>
    <lineage>
        <taxon>Bacteria</taxon>
        <taxon>Bacillati</taxon>
        <taxon>Bacillota</taxon>
        <taxon>Bacilli</taxon>
        <taxon>Bacillales</taxon>
        <taxon>Paenibacillaceae</taxon>
        <taxon>Paenibacillus</taxon>
    </lineage>
</organism>
<keyword evidence="3" id="KW-1185">Reference proteome</keyword>
<dbReference type="Pfam" id="PF01726">
    <property type="entry name" value="LexA_DNA_bind"/>
    <property type="match status" value="1"/>
</dbReference>
<comment type="caution">
    <text evidence="2">The sequence shown here is derived from an EMBL/GenBank/DDBJ whole genome shotgun (WGS) entry which is preliminary data.</text>
</comment>
<dbReference type="PANTHER" id="PTHR33516">
    <property type="entry name" value="LEXA REPRESSOR"/>
    <property type="match status" value="1"/>
</dbReference>
<gene>
    <name evidence="2" type="ORF">KQJ23_15450</name>
</gene>
<dbReference type="InterPro" id="IPR006199">
    <property type="entry name" value="LexA_DNA-bd_dom"/>
</dbReference>
<dbReference type="Proteomes" id="UP000743001">
    <property type="component" value="Unassembled WGS sequence"/>
</dbReference>